<dbReference type="SUPFAM" id="SSF55729">
    <property type="entry name" value="Acyl-CoA N-acyltransferases (Nat)"/>
    <property type="match status" value="1"/>
</dbReference>
<reference evidence="2 3" key="1">
    <citation type="submission" date="2016-10" db="EMBL/GenBank/DDBJ databases">
        <authorList>
            <person name="de Groot N.N."/>
        </authorList>
    </citation>
    <scope>NUCLEOTIDE SEQUENCE [LARGE SCALE GENOMIC DNA]</scope>
    <source>
        <strain evidence="2 3">CGMCC 1.6114</strain>
    </source>
</reference>
<evidence type="ECO:0000313" key="3">
    <source>
        <dbReference type="Proteomes" id="UP000183209"/>
    </source>
</evidence>
<evidence type="ECO:0000259" key="1">
    <source>
        <dbReference type="PROSITE" id="PS51729"/>
    </source>
</evidence>
<dbReference type="InterPro" id="IPR016181">
    <property type="entry name" value="Acyl_CoA_acyltransferase"/>
</dbReference>
<protein>
    <recommendedName>
        <fullName evidence="1">N-acetyltransferase domain-containing protein</fullName>
    </recommendedName>
</protein>
<organism evidence="2 3">
    <name type="scientific">Zhouia amylolytica</name>
    <dbReference type="NCBI Taxonomy" id="376730"/>
    <lineage>
        <taxon>Bacteria</taxon>
        <taxon>Pseudomonadati</taxon>
        <taxon>Bacteroidota</taxon>
        <taxon>Flavobacteriia</taxon>
        <taxon>Flavobacteriales</taxon>
        <taxon>Flavobacteriaceae</taxon>
        <taxon>Zhouia</taxon>
    </lineage>
</organism>
<dbReference type="Gene3D" id="3.40.630.30">
    <property type="match status" value="1"/>
</dbReference>
<feature type="domain" description="N-acetyltransferase" evidence="1">
    <location>
        <begin position="6"/>
        <end position="91"/>
    </location>
</feature>
<dbReference type="PANTHER" id="PTHR31435">
    <property type="entry name" value="PROTEIN NATD1"/>
    <property type="match status" value="1"/>
</dbReference>
<dbReference type="Pfam" id="PF14542">
    <property type="entry name" value="Acetyltransf_CG"/>
    <property type="match status" value="1"/>
</dbReference>
<accession>A0A1I6UNR4</accession>
<dbReference type="OrthoDB" id="1120671at2"/>
<sequence>MELKLINNEPQKRFEVHYENSIAFVDYKLFKGGIAYIHTEVPKALSGKGIGSFLAKGVLDYADENGLKVKPYCPFIKAYIDRHVEYQKNSIFHQKDAGV</sequence>
<dbReference type="InterPro" id="IPR031165">
    <property type="entry name" value="GNAT_YJDJ"/>
</dbReference>
<dbReference type="InterPro" id="IPR045057">
    <property type="entry name" value="Gcn5-rel_NAT"/>
</dbReference>
<evidence type="ECO:0000313" key="2">
    <source>
        <dbReference type="EMBL" id="SFT03096.1"/>
    </source>
</evidence>
<dbReference type="EMBL" id="FPAG01000007">
    <property type="protein sequence ID" value="SFT03096.1"/>
    <property type="molecule type" value="Genomic_DNA"/>
</dbReference>
<proteinExistence type="predicted"/>
<dbReference type="PANTHER" id="PTHR31435:SF10">
    <property type="entry name" value="BSR4717 PROTEIN"/>
    <property type="match status" value="1"/>
</dbReference>
<name>A0A1I6UNR4_9FLAO</name>
<dbReference type="PROSITE" id="PS51729">
    <property type="entry name" value="GNAT_YJDJ"/>
    <property type="match status" value="1"/>
</dbReference>
<gene>
    <name evidence="2" type="ORF">SAMN04487906_2614</name>
</gene>
<dbReference type="AlphaFoldDB" id="A0A1I6UNR4"/>
<dbReference type="RefSeq" id="WP_074979357.1">
    <property type="nucleotide sequence ID" value="NZ_FPAG01000007.1"/>
</dbReference>
<dbReference type="Proteomes" id="UP000183209">
    <property type="component" value="Unassembled WGS sequence"/>
</dbReference>